<protein>
    <submittedName>
        <fullName evidence="2">Uncharacterized protein</fullName>
    </submittedName>
</protein>
<sequence length="46" mass="4550">MSAAHAGSTATGCTYGSAPAEAEPYTWPDSDRRAAAGLISPLAPAT</sequence>
<dbReference type="RefSeq" id="WP_387414521.1">
    <property type="nucleotide sequence ID" value="NZ_JBIASD010000017.1"/>
</dbReference>
<gene>
    <name evidence="2" type="ORF">ACFYXI_24760</name>
</gene>
<evidence type="ECO:0000256" key="1">
    <source>
        <dbReference type="SAM" id="MobiDB-lite"/>
    </source>
</evidence>
<keyword evidence="3" id="KW-1185">Reference proteome</keyword>
<feature type="region of interest" description="Disordered" evidence="1">
    <location>
        <begin position="1"/>
        <end position="29"/>
    </location>
</feature>
<evidence type="ECO:0000313" key="2">
    <source>
        <dbReference type="EMBL" id="MFF3668803.1"/>
    </source>
</evidence>
<organism evidence="2 3">
    <name type="scientific">Microtetraspora malaysiensis</name>
    <dbReference type="NCBI Taxonomy" id="161358"/>
    <lineage>
        <taxon>Bacteria</taxon>
        <taxon>Bacillati</taxon>
        <taxon>Actinomycetota</taxon>
        <taxon>Actinomycetes</taxon>
        <taxon>Streptosporangiales</taxon>
        <taxon>Streptosporangiaceae</taxon>
        <taxon>Microtetraspora</taxon>
    </lineage>
</organism>
<accession>A0ABW6SYD3</accession>
<name>A0ABW6SYD3_9ACTN</name>
<reference evidence="2 3" key="1">
    <citation type="submission" date="2024-10" db="EMBL/GenBank/DDBJ databases">
        <title>The Natural Products Discovery Center: Release of the First 8490 Sequenced Strains for Exploring Actinobacteria Biosynthetic Diversity.</title>
        <authorList>
            <person name="Kalkreuter E."/>
            <person name="Kautsar S.A."/>
            <person name="Yang D."/>
            <person name="Bader C.D."/>
            <person name="Teijaro C.N."/>
            <person name="Fluegel L."/>
            <person name="Davis C.M."/>
            <person name="Simpson J.R."/>
            <person name="Lauterbach L."/>
            <person name="Steele A.D."/>
            <person name="Gui C."/>
            <person name="Meng S."/>
            <person name="Li G."/>
            <person name="Viehrig K."/>
            <person name="Ye F."/>
            <person name="Su P."/>
            <person name="Kiefer A.F."/>
            <person name="Nichols A."/>
            <person name="Cepeda A.J."/>
            <person name="Yan W."/>
            <person name="Fan B."/>
            <person name="Jiang Y."/>
            <person name="Adhikari A."/>
            <person name="Zheng C.-J."/>
            <person name="Schuster L."/>
            <person name="Cowan T.M."/>
            <person name="Smanski M.J."/>
            <person name="Chevrette M.G."/>
            <person name="De Carvalho L.P.S."/>
            <person name="Shen B."/>
        </authorList>
    </citation>
    <scope>NUCLEOTIDE SEQUENCE [LARGE SCALE GENOMIC DNA]</scope>
    <source>
        <strain evidence="2 3">NPDC002173</strain>
    </source>
</reference>
<dbReference type="Proteomes" id="UP001602013">
    <property type="component" value="Unassembled WGS sequence"/>
</dbReference>
<dbReference type="EMBL" id="JBIASD010000017">
    <property type="protein sequence ID" value="MFF3668803.1"/>
    <property type="molecule type" value="Genomic_DNA"/>
</dbReference>
<comment type="caution">
    <text evidence="2">The sequence shown here is derived from an EMBL/GenBank/DDBJ whole genome shotgun (WGS) entry which is preliminary data.</text>
</comment>
<evidence type="ECO:0000313" key="3">
    <source>
        <dbReference type="Proteomes" id="UP001602013"/>
    </source>
</evidence>
<proteinExistence type="predicted"/>